<evidence type="ECO:0000313" key="1">
    <source>
        <dbReference type="EMBL" id="KAF2181383.1"/>
    </source>
</evidence>
<evidence type="ECO:0000313" key="2">
    <source>
        <dbReference type="Proteomes" id="UP000800200"/>
    </source>
</evidence>
<name>A0A6A6DQU6_9PEZI</name>
<accession>A0A6A6DQU6</accession>
<dbReference type="Proteomes" id="UP000800200">
    <property type="component" value="Unassembled WGS sequence"/>
</dbReference>
<sequence>MKPDRVIGLRAPSRIPQNASHFPVTGRRILLPFLVVEAKKEEDAPGFRAIQYQTAFPVRRLLKAQDDLRSREQSSEPCLVWFFAYQGEQWRLHTGTYENDKVKIYDLWQGTIQSQDGALQLLLIVDYIWSWARDIYRPSVRKLLFDSTSFRDFSPASTDRFRQSVSLSSAPSPAPTTHDLDLMQVDEVVVDIERPGGPYQRVDHGSQEIEEQETAVIKDASSHAFLRWAVGHELAPSWTELGSIRYSNIVRFEFRCLEVWRPEIVKVKRADPGDRLIFDILSSLAFLIHPEQLYELAALWTTNSASIPELNLRKAIRATFFFQTYCDQSTWQIKRVLNCILWRTEPCALISRADIDHLPAYVGGDGNPRYFEMNDLKRTILDTQQIYGRDSVWYALRNVSMALLPGKESPGPKWVSFDEEEMPEKASEFLMGLAEHTDLGEIVISCVNLCGGLLKIDPGFERRLRSTIPDLGRDTQNGDSMLAVRSPSWPAMTAALGIDNEKDPCGSFVDKNSLISQGGSDQKAPVSTTNGYIQGRTAGHHFYVNGISLDGLSDEDNLNGRNSEIKLAFQEPQDWMYFRPHAAVITELLKVLVGVNVRRKSEMRMLIAATVPSRPIRDEMKLRTMMGSTGTSDKEQPRTQEVTMKKLSPIFGLRVFRLFLQQLKGSASSFRYREERAVLREPASPAVREYVRPSSSAPESTTQTGLCMALHHLLARSNP</sequence>
<dbReference type="OrthoDB" id="3538597at2759"/>
<keyword evidence="2" id="KW-1185">Reference proteome</keyword>
<protein>
    <submittedName>
        <fullName evidence="1">Uncharacterized protein</fullName>
    </submittedName>
</protein>
<reference evidence="1" key="1">
    <citation type="journal article" date="2020" name="Stud. Mycol.">
        <title>101 Dothideomycetes genomes: a test case for predicting lifestyles and emergence of pathogens.</title>
        <authorList>
            <person name="Haridas S."/>
            <person name="Albert R."/>
            <person name="Binder M."/>
            <person name="Bloem J."/>
            <person name="Labutti K."/>
            <person name="Salamov A."/>
            <person name="Andreopoulos B."/>
            <person name="Baker S."/>
            <person name="Barry K."/>
            <person name="Bills G."/>
            <person name="Bluhm B."/>
            <person name="Cannon C."/>
            <person name="Castanera R."/>
            <person name="Culley D."/>
            <person name="Daum C."/>
            <person name="Ezra D."/>
            <person name="Gonzalez J."/>
            <person name="Henrissat B."/>
            <person name="Kuo A."/>
            <person name="Liang C."/>
            <person name="Lipzen A."/>
            <person name="Lutzoni F."/>
            <person name="Magnuson J."/>
            <person name="Mondo S."/>
            <person name="Nolan M."/>
            <person name="Ohm R."/>
            <person name="Pangilinan J."/>
            <person name="Park H.-J."/>
            <person name="Ramirez L."/>
            <person name="Alfaro M."/>
            <person name="Sun H."/>
            <person name="Tritt A."/>
            <person name="Yoshinaga Y."/>
            <person name="Zwiers L.-H."/>
            <person name="Turgeon B."/>
            <person name="Goodwin S."/>
            <person name="Spatafora J."/>
            <person name="Crous P."/>
            <person name="Grigoriev I."/>
        </authorList>
    </citation>
    <scope>NUCLEOTIDE SEQUENCE</scope>
    <source>
        <strain evidence="1">CBS 207.26</strain>
    </source>
</reference>
<dbReference type="AlphaFoldDB" id="A0A6A6DQU6"/>
<dbReference type="EMBL" id="ML994653">
    <property type="protein sequence ID" value="KAF2181383.1"/>
    <property type="molecule type" value="Genomic_DNA"/>
</dbReference>
<organism evidence="1 2">
    <name type="scientific">Zopfia rhizophila CBS 207.26</name>
    <dbReference type="NCBI Taxonomy" id="1314779"/>
    <lineage>
        <taxon>Eukaryota</taxon>
        <taxon>Fungi</taxon>
        <taxon>Dikarya</taxon>
        <taxon>Ascomycota</taxon>
        <taxon>Pezizomycotina</taxon>
        <taxon>Dothideomycetes</taxon>
        <taxon>Dothideomycetes incertae sedis</taxon>
        <taxon>Zopfiaceae</taxon>
        <taxon>Zopfia</taxon>
    </lineage>
</organism>
<gene>
    <name evidence="1" type="ORF">K469DRAFT_792564</name>
</gene>
<proteinExistence type="predicted"/>